<gene>
    <name evidence="8" type="ORF">PSM36_1671</name>
</gene>
<feature type="transmembrane region" description="Helical" evidence="7">
    <location>
        <begin position="71"/>
        <end position="104"/>
    </location>
</feature>
<evidence type="ECO:0000256" key="6">
    <source>
        <dbReference type="ARBA" id="ARBA00023136"/>
    </source>
</evidence>
<dbReference type="KEGG" id="psac:PSM36_1671"/>
<dbReference type="RefSeq" id="WP_076930506.1">
    <property type="nucleotide sequence ID" value="NZ_LT605205.1"/>
</dbReference>
<comment type="similarity">
    <text evidence="2">Belongs to the DoxX family.</text>
</comment>
<dbReference type="EMBL" id="LT605205">
    <property type="protein sequence ID" value="SCD20491.1"/>
    <property type="molecule type" value="Genomic_DNA"/>
</dbReference>
<dbReference type="PANTHER" id="PTHR33452:SF1">
    <property type="entry name" value="INNER MEMBRANE PROTEIN YPHA-RELATED"/>
    <property type="match status" value="1"/>
</dbReference>
<name>A0A1R3SYA9_9BACT</name>
<evidence type="ECO:0000256" key="2">
    <source>
        <dbReference type="ARBA" id="ARBA00006679"/>
    </source>
</evidence>
<dbReference type="Pfam" id="PF07681">
    <property type="entry name" value="DoxX"/>
    <property type="match status" value="1"/>
</dbReference>
<dbReference type="PANTHER" id="PTHR33452">
    <property type="entry name" value="OXIDOREDUCTASE CATD-RELATED"/>
    <property type="match status" value="1"/>
</dbReference>
<keyword evidence="6 7" id="KW-0472">Membrane</keyword>
<evidence type="ECO:0000256" key="1">
    <source>
        <dbReference type="ARBA" id="ARBA00004651"/>
    </source>
</evidence>
<dbReference type="InterPro" id="IPR051907">
    <property type="entry name" value="DoxX-like_oxidoreductase"/>
</dbReference>
<organism evidence="8 9">
    <name type="scientific">Proteiniphilum saccharofermentans</name>
    <dbReference type="NCBI Taxonomy" id="1642647"/>
    <lineage>
        <taxon>Bacteria</taxon>
        <taxon>Pseudomonadati</taxon>
        <taxon>Bacteroidota</taxon>
        <taxon>Bacteroidia</taxon>
        <taxon>Bacteroidales</taxon>
        <taxon>Dysgonomonadaceae</taxon>
        <taxon>Proteiniphilum</taxon>
    </lineage>
</organism>
<accession>A0A1R3SYA9</accession>
<reference evidence="8 9" key="1">
    <citation type="submission" date="2016-08" db="EMBL/GenBank/DDBJ databases">
        <authorList>
            <person name="Seilhamer J.J."/>
        </authorList>
    </citation>
    <scope>NUCLEOTIDE SEQUENCE [LARGE SCALE GENOMIC DNA]</scope>
    <source>
        <strain evidence="8">M3/6</strain>
    </source>
</reference>
<dbReference type="STRING" id="1642647.PSM36_1671"/>
<evidence type="ECO:0000256" key="7">
    <source>
        <dbReference type="SAM" id="Phobius"/>
    </source>
</evidence>
<keyword evidence="3" id="KW-1003">Cell membrane</keyword>
<dbReference type="GO" id="GO:0005886">
    <property type="term" value="C:plasma membrane"/>
    <property type="evidence" value="ECO:0007669"/>
    <property type="project" value="UniProtKB-SubCell"/>
</dbReference>
<sequence>MQSIHYSKLQRYALFILRVLIGWYFLYEGLAKVFTPNWSAFGYLMDSKGMFASFFVRLAENPASLEAVNLINIWGLTIVGLMLVLGLFTNIGYIGAMIFLLLYYLSHPPLLFAEYILPAEGSYLWVDKNLILLVTVAVLMLFPASRAISFDSLLFRKSR</sequence>
<dbReference type="Proteomes" id="UP000187464">
    <property type="component" value="Chromosome I"/>
</dbReference>
<evidence type="ECO:0000313" key="9">
    <source>
        <dbReference type="Proteomes" id="UP000187464"/>
    </source>
</evidence>
<dbReference type="AlphaFoldDB" id="A0A1R3SYA9"/>
<keyword evidence="9" id="KW-1185">Reference proteome</keyword>
<feature type="transmembrane region" description="Helical" evidence="7">
    <location>
        <begin position="130"/>
        <end position="149"/>
    </location>
</feature>
<evidence type="ECO:0000256" key="4">
    <source>
        <dbReference type="ARBA" id="ARBA00022692"/>
    </source>
</evidence>
<evidence type="ECO:0000256" key="3">
    <source>
        <dbReference type="ARBA" id="ARBA00022475"/>
    </source>
</evidence>
<evidence type="ECO:0000256" key="5">
    <source>
        <dbReference type="ARBA" id="ARBA00022989"/>
    </source>
</evidence>
<keyword evidence="5 7" id="KW-1133">Transmembrane helix</keyword>
<feature type="transmembrane region" description="Helical" evidence="7">
    <location>
        <begin position="12"/>
        <end position="34"/>
    </location>
</feature>
<evidence type="ECO:0000313" key="8">
    <source>
        <dbReference type="EMBL" id="SCD20491.1"/>
    </source>
</evidence>
<dbReference type="InterPro" id="IPR032808">
    <property type="entry name" value="DoxX"/>
</dbReference>
<comment type="subcellular location">
    <subcellularLocation>
        <location evidence="1">Cell membrane</location>
        <topology evidence="1">Multi-pass membrane protein</topology>
    </subcellularLocation>
</comment>
<protein>
    <submittedName>
        <fullName evidence="8">Putative membrane protein</fullName>
    </submittedName>
</protein>
<proteinExistence type="inferred from homology"/>
<keyword evidence="4 7" id="KW-0812">Transmembrane</keyword>